<dbReference type="AlphaFoldDB" id="A0A0A9G097"/>
<reference evidence="1" key="1">
    <citation type="submission" date="2014-09" db="EMBL/GenBank/DDBJ databases">
        <authorList>
            <person name="Magalhaes I.L.F."/>
            <person name="Oliveira U."/>
            <person name="Santos F.R."/>
            <person name="Vidigal T.H.D.A."/>
            <person name="Brescovit A.D."/>
            <person name="Santos A.J."/>
        </authorList>
    </citation>
    <scope>NUCLEOTIDE SEQUENCE</scope>
    <source>
        <tissue evidence="1">Shoot tissue taken approximately 20 cm above the soil surface</tissue>
    </source>
</reference>
<dbReference type="EMBL" id="GBRH01179954">
    <property type="protein sequence ID" value="JAE17942.1"/>
    <property type="molecule type" value="Transcribed_RNA"/>
</dbReference>
<protein>
    <submittedName>
        <fullName evidence="1">Uncharacterized protein</fullName>
    </submittedName>
</protein>
<name>A0A0A9G097_ARUDO</name>
<organism evidence="1">
    <name type="scientific">Arundo donax</name>
    <name type="common">Giant reed</name>
    <name type="synonym">Donax arundinaceus</name>
    <dbReference type="NCBI Taxonomy" id="35708"/>
    <lineage>
        <taxon>Eukaryota</taxon>
        <taxon>Viridiplantae</taxon>
        <taxon>Streptophyta</taxon>
        <taxon>Embryophyta</taxon>
        <taxon>Tracheophyta</taxon>
        <taxon>Spermatophyta</taxon>
        <taxon>Magnoliopsida</taxon>
        <taxon>Liliopsida</taxon>
        <taxon>Poales</taxon>
        <taxon>Poaceae</taxon>
        <taxon>PACMAD clade</taxon>
        <taxon>Arundinoideae</taxon>
        <taxon>Arundineae</taxon>
        <taxon>Arundo</taxon>
    </lineage>
</organism>
<proteinExistence type="predicted"/>
<sequence>MFIRGIWTSSDTLSKFRNMKMQINSSGT</sequence>
<reference evidence="1" key="2">
    <citation type="journal article" date="2015" name="Data Brief">
        <title>Shoot transcriptome of the giant reed, Arundo donax.</title>
        <authorList>
            <person name="Barrero R.A."/>
            <person name="Guerrero F.D."/>
            <person name="Moolhuijzen P."/>
            <person name="Goolsby J.A."/>
            <person name="Tidwell J."/>
            <person name="Bellgard S.E."/>
            <person name="Bellgard M.I."/>
        </authorList>
    </citation>
    <scope>NUCLEOTIDE SEQUENCE</scope>
    <source>
        <tissue evidence="1">Shoot tissue taken approximately 20 cm above the soil surface</tissue>
    </source>
</reference>
<accession>A0A0A9G097</accession>
<evidence type="ECO:0000313" key="1">
    <source>
        <dbReference type="EMBL" id="JAE17942.1"/>
    </source>
</evidence>